<comment type="caution">
    <text evidence="1">The sequence shown here is derived from an EMBL/GenBank/DDBJ whole genome shotgun (WGS) entry which is preliminary data.</text>
</comment>
<evidence type="ECO:0000313" key="1">
    <source>
        <dbReference type="EMBL" id="KAJ8015580.1"/>
    </source>
</evidence>
<protein>
    <submittedName>
        <fullName evidence="1">Uncharacterized protein</fullName>
    </submittedName>
</protein>
<evidence type="ECO:0000313" key="2">
    <source>
        <dbReference type="Proteomes" id="UP001157502"/>
    </source>
</evidence>
<name>A0ACC2HIV4_DALPE</name>
<gene>
    <name evidence="1" type="ORF">DPEC_G00027590</name>
</gene>
<dbReference type="EMBL" id="CM055729">
    <property type="protein sequence ID" value="KAJ8015580.1"/>
    <property type="molecule type" value="Genomic_DNA"/>
</dbReference>
<sequence>MRRARSISPPMISISSSSSSSSSLEPRPSPQWFTRETGGEGLGLKVLSTSTSSSSSQLPVDPSMFMSCLKCEVGWTLGFMEHNRTGIFHWVLLTEWMQGSVLSPSSPSPTTSMLSSESSSAVPISSTSNSSSFSLSSLWLFSCGFSFSSLWLLSSGFSSFSLWLLSSNFSSSLWLFSSGFSLSSLCFFPSGFSLSSLWLLSSGFSLPSPPVTQLCVCRGPLIGRRPEKVFNWVTSTSSSTSMFLWGTRCSMLEGSPTEIGGGAFGSIWSLMTTPGSGHIFLVSLSSLPTVLSLSKSIVRLLFSPALAGSDILSNKT</sequence>
<dbReference type="Proteomes" id="UP001157502">
    <property type="component" value="Chromosome 2"/>
</dbReference>
<reference evidence="1" key="1">
    <citation type="submission" date="2021-05" db="EMBL/GenBank/DDBJ databases">
        <authorList>
            <person name="Pan Q."/>
            <person name="Jouanno E."/>
            <person name="Zahm M."/>
            <person name="Klopp C."/>
            <person name="Cabau C."/>
            <person name="Louis A."/>
            <person name="Berthelot C."/>
            <person name="Parey E."/>
            <person name="Roest Crollius H."/>
            <person name="Montfort J."/>
            <person name="Robinson-Rechavi M."/>
            <person name="Bouchez O."/>
            <person name="Lampietro C."/>
            <person name="Lopez Roques C."/>
            <person name="Donnadieu C."/>
            <person name="Postlethwait J."/>
            <person name="Bobe J."/>
            <person name="Dillon D."/>
            <person name="Chandos A."/>
            <person name="von Hippel F."/>
            <person name="Guiguen Y."/>
        </authorList>
    </citation>
    <scope>NUCLEOTIDE SEQUENCE</scope>
    <source>
        <strain evidence="1">YG-Jan2019</strain>
    </source>
</reference>
<organism evidence="1 2">
    <name type="scientific">Dallia pectoralis</name>
    <name type="common">Alaska blackfish</name>
    <dbReference type="NCBI Taxonomy" id="75939"/>
    <lineage>
        <taxon>Eukaryota</taxon>
        <taxon>Metazoa</taxon>
        <taxon>Chordata</taxon>
        <taxon>Craniata</taxon>
        <taxon>Vertebrata</taxon>
        <taxon>Euteleostomi</taxon>
        <taxon>Actinopterygii</taxon>
        <taxon>Neopterygii</taxon>
        <taxon>Teleostei</taxon>
        <taxon>Protacanthopterygii</taxon>
        <taxon>Esociformes</taxon>
        <taxon>Umbridae</taxon>
        <taxon>Dallia</taxon>
    </lineage>
</organism>
<keyword evidence="2" id="KW-1185">Reference proteome</keyword>
<proteinExistence type="predicted"/>
<accession>A0ACC2HIV4</accession>